<proteinExistence type="predicted"/>
<name>A0A7S3VMM9_DUNTE</name>
<evidence type="ECO:0000256" key="1">
    <source>
        <dbReference type="SAM" id="MobiDB-lite"/>
    </source>
</evidence>
<feature type="region of interest" description="Disordered" evidence="1">
    <location>
        <begin position="1"/>
        <end position="20"/>
    </location>
</feature>
<accession>A0A7S3VMM9</accession>
<feature type="compositionally biased region" description="Low complexity" evidence="1">
    <location>
        <begin position="174"/>
        <end position="189"/>
    </location>
</feature>
<feature type="compositionally biased region" description="Low complexity" evidence="1">
    <location>
        <begin position="447"/>
        <end position="456"/>
    </location>
</feature>
<feature type="region of interest" description="Disordered" evidence="1">
    <location>
        <begin position="660"/>
        <end position="683"/>
    </location>
</feature>
<organism evidence="2">
    <name type="scientific">Dunaliella tertiolecta</name>
    <name type="common">Green alga</name>
    <dbReference type="NCBI Taxonomy" id="3047"/>
    <lineage>
        <taxon>Eukaryota</taxon>
        <taxon>Viridiplantae</taxon>
        <taxon>Chlorophyta</taxon>
        <taxon>core chlorophytes</taxon>
        <taxon>Chlorophyceae</taxon>
        <taxon>CS clade</taxon>
        <taxon>Chlamydomonadales</taxon>
        <taxon>Dunaliellaceae</taxon>
        <taxon>Dunaliella</taxon>
    </lineage>
</organism>
<evidence type="ECO:0000313" key="2">
    <source>
        <dbReference type="EMBL" id="CAE0495985.1"/>
    </source>
</evidence>
<feature type="region of interest" description="Disordered" evidence="1">
    <location>
        <begin position="307"/>
        <end position="476"/>
    </location>
</feature>
<feature type="compositionally biased region" description="Low complexity" evidence="1">
    <location>
        <begin position="390"/>
        <end position="412"/>
    </location>
</feature>
<dbReference type="EMBL" id="HBIP01018698">
    <property type="protein sequence ID" value="CAE0495985.1"/>
    <property type="molecule type" value="Transcribed_RNA"/>
</dbReference>
<feature type="region of interest" description="Disordered" evidence="1">
    <location>
        <begin position="88"/>
        <end position="125"/>
    </location>
</feature>
<gene>
    <name evidence="2" type="ORF">DTER00134_LOCUS11058</name>
</gene>
<feature type="compositionally biased region" description="Low complexity" evidence="1">
    <location>
        <begin position="588"/>
        <end position="601"/>
    </location>
</feature>
<protein>
    <submittedName>
        <fullName evidence="2">Uncharacterized protein</fullName>
    </submittedName>
</protein>
<feature type="region of interest" description="Disordered" evidence="1">
    <location>
        <begin position="165"/>
        <end position="234"/>
    </location>
</feature>
<feature type="compositionally biased region" description="Basic and acidic residues" evidence="1">
    <location>
        <begin position="108"/>
        <end position="125"/>
    </location>
</feature>
<dbReference type="AlphaFoldDB" id="A0A7S3VMM9"/>
<feature type="compositionally biased region" description="Polar residues" evidence="1">
    <location>
        <begin position="668"/>
        <end position="678"/>
    </location>
</feature>
<feature type="region of interest" description="Disordered" evidence="1">
    <location>
        <begin position="588"/>
        <end position="629"/>
    </location>
</feature>
<reference evidence="2" key="1">
    <citation type="submission" date="2021-01" db="EMBL/GenBank/DDBJ databases">
        <authorList>
            <person name="Corre E."/>
            <person name="Pelletier E."/>
            <person name="Niang G."/>
            <person name="Scheremetjew M."/>
            <person name="Finn R."/>
            <person name="Kale V."/>
            <person name="Holt S."/>
            <person name="Cochrane G."/>
            <person name="Meng A."/>
            <person name="Brown T."/>
            <person name="Cohen L."/>
        </authorList>
    </citation>
    <scope>NUCLEOTIDE SEQUENCE</scope>
    <source>
        <strain evidence="2">CCMP1320</strain>
    </source>
</reference>
<sequence length="772" mass="82377">MPCSDKVLDGSPPRSLPPTHLTFPSPFHVCSSIGGAELPTRHQTIGGAKLPTRHQTAEPCTKMQRPWHQTAKPPDPPLILLSPLMCNSSMGAGASEQPRSRTNMPGHGAEDKAAGTKRDKGREDANNIDLRERHFWVRDCLHDPSGITNPSMSLLMGEALAGALANPPTGPEPAEAFSASQGAGGAATAPKASPTPLVSSEASSVSLAAPSNISRHSRVDAPGAPRAMQADGATDWRVRVQMPPPRGSLHPPKMHGLPGMDDEDVLMHGSQRNPDKELLQQLWQEHHRAVADAREAERKRAIELQFEIAGPRGSNKGAPAKAASTDTEEQDSWEKQLEKAQTPVARQAVLKALLKHVNHPANQPSMPVKKSKPLAQPSQSAQPLDKDVQPSPTKEPSSPSKLPPASSTPAPLKDSPKKPAEPLKSGDPGRGGALQQPTGKSGGREVQQQQQQQQQLRQKRRQVSGGQLMSEEAAGLGSLLQPQQQATALQAQHAALPSFSAKLMAKAHGRQRAATTAHGVHGRPASAVEHEGPGGFSLHAHQQQLRQQQQQLKHEAQGWWDASRYSSNNDAVPGALVAGTSSASLGGASGGTAAAGAAAGGSDEEGGQQPHLGRQHTQPGSVQVAAQGAGARRLEVDAQVLTEEDLAYVTVQVPPRTRITPEIDLSSHRPQQQAQKTQPVKYKRREPHVHMRAMMDKVSGPARSASGAIAKGEDNRSPAYVPTFLRSKRMSLAPETTRMQIEQEAWVVPQFSSNAGFEYGLYDVNNGITYFD</sequence>
<feature type="compositionally biased region" description="Low complexity" evidence="1">
    <location>
        <begin position="196"/>
        <end position="211"/>
    </location>
</feature>